<dbReference type="RefSeq" id="WP_013762641.1">
    <property type="nucleotide sequence ID" value="NC_015510.1"/>
</dbReference>
<organism evidence="2 3">
    <name type="scientific">Haliscomenobacter hydrossis (strain ATCC 27775 / DSM 1100 / LMG 10767 / O)</name>
    <dbReference type="NCBI Taxonomy" id="760192"/>
    <lineage>
        <taxon>Bacteria</taxon>
        <taxon>Pseudomonadati</taxon>
        <taxon>Bacteroidota</taxon>
        <taxon>Saprospiria</taxon>
        <taxon>Saprospirales</taxon>
        <taxon>Haliscomenobacteraceae</taxon>
        <taxon>Haliscomenobacter</taxon>
    </lineage>
</organism>
<name>F4KTT3_HALH1</name>
<dbReference type="OrthoDB" id="9816224at2"/>
<dbReference type="AlphaFoldDB" id="F4KTT3"/>
<dbReference type="HOGENOM" id="CLU_042245_0_0_10"/>
<dbReference type="eggNOG" id="COG1305">
    <property type="taxonomic scope" value="Bacteria"/>
</dbReference>
<dbReference type="EMBL" id="CP002691">
    <property type="protein sequence ID" value="AEE48077.1"/>
    <property type="molecule type" value="Genomic_DNA"/>
</dbReference>
<reference key="2">
    <citation type="submission" date="2011-04" db="EMBL/GenBank/DDBJ databases">
        <title>Complete sequence of chromosome of Haliscomenobacter hydrossis DSM 1100.</title>
        <authorList>
            <consortium name="US DOE Joint Genome Institute (JGI-PGF)"/>
            <person name="Lucas S."/>
            <person name="Han J."/>
            <person name="Lapidus A."/>
            <person name="Bruce D."/>
            <person name="Goodwin L."/>
            <person name="Pitluck S."/>
            <person name="Peters L."/>
            <person name="Kyrpides N."/>
            <person name="Mavromatis K."/>
            <person name="Ivanova N."/>
            <person name="Ovchinnikova G."/>
            <person name="Pagani I."/>
            <person name="Daligault H."/>
            <person name="Detter J.C."/>
            <person name="Han C."/>
            <person name="Land M."/>
            <person name="Hauser L."/>
            <person name="Markowitz V."/>
            <person name="Cheng J.-F."/>
            <person name="Hugenholtz P."/>
            <person name="Woyke T."/>
            <person name="Wu D."/>
            <person name="Verbarg S."/>
            <person name="Frueling A."/>
            <person name="Brambilla E."/>
            <person name="Klenk H.-P."/>
            <person name="Eisen J.A."/>
        </authorList>
    </citation>
    <scope>NUCLEOTIDE SEQUENCE</scope>
    <source>
        <strain>DSM 1100</strain>
    </source>
</reference>
<dbReference type="KEGG" id="hhy:Halhy_0164"/>
<keyword evidence="1" id="KW-0732">Signal</keyword>
<feature type="chain" id="PRO_5003310226" description="Transglutaminase domain-containing protein" evidence="1">
    <location>
        <begin position="21"/>
        <end position="389"/>
    </location>
</feature>
<feature type="signal peptide" evidence="1">
    <location>
        <begin position="1"/>
        <end position="20"/>
    </location>
</feature>
<proteinExistence type="predicted"/>
<accession>F4KTT3</accession>
<evidence type="ECO:0000313" key="2">
    <source>
        <dbReference type="EMBL" id="AEE48077.1"/>
    </source>
</evidence>
<evidence type="ECO:0008006" key="4">
    <source>
        <dbReference type="Google" id="ProtNLM"/>
    </source>
</evidence>
<gene>
    <name evidence="2" type="ordered locus">Halhy_0164</name>
</gene>
<evidence type="ECO:0000256" key="1">
    <source>
        <dbReference type="SAM" id="SignalP"/>
    </source>
</evidence>
<keyword evidence="3" id="KW-1185">Reference proteome</keyword>
<dbReference type="Proteomes" id="UP000008461">
    <property type="component" value="Chromosome"/>
</dbReference>
<protein>
    <recommendedName>
        <fullName evidence="4">Transglutaminase domain-containing protein</fullName>
    </recommendedName>
</protein>
<evidence type="ECO:0000313" key="3">
    <source>
        <dbReference type="Proteomes" id="UP000008461"/>
    </source>
</evidence>
<sequence>MQIFLHLFTLLLFFGNLAQAETRTVEFIFYTEKIRINFNTDILQVVKPSIEGKSIKNHYLSLQRTTHQSLLTDLKLQREAFALSDWLYAELVRGTVDQILSGRSNAEKNLLIWFCLSESGFDTRVTFRDQRVFVCVFTKDEIYEAPLIEDRGRTFVNLSAIAQIKADEEGVFLLDFAAKPNGRAFSFQLGTFPGIKPLLEKKTLNFRFKEQQFPLEVNFDRNWVRIMERHPLIDEREYLKAPMSEVLRSSLLPQLTVLIKGKSSTEALELITAFTRSCFKYKEDKEFFGRSKPMIPDEVFHYPYSDCEDRSALYYALVKELLGWPMLIIGFPDHLTIAVSIPDFNGDAIEYQGRKYYFCDPTGPANSYEIGRLPEEFIGQEYEILGQFN</sequence>
<reference evidence="2 3" key="1">
    <citation type="journal article" date="2011" name="Stand. Genomic Sci.">
        <title>Complete genome sequence of Haliscomenobacter hydrossis type strain (O).</title>
        <authorList>
            <consortium name="US DOE Joint Genome Institute (JGI-PGF)"/>
            <person name="Daligault H."/>
            <person name="Lapidus A."/>
            <person name="Zeytun A."/>
            <person name="Nolan M."/>
            <person name="Lucas S."/>
            <person name="Del Rio T.G."/>
            <person name="Tice H."/>
            <person name="Cheng J.F."/>
            <person name="Tapia R."/>
            <person name="Han C."/>
            <person name="Goodwin L."/>
            <person name="Pitluck S."/>
            <person name="Liolios K."/>
            <person name="Pagani I."/>
            <person name="Ivanova N."/>
            <person name="Huntemann M."/>
            <person name="Mavromatis K."/>
            <person name="Mikhailova N."/>
            <person name="Pati A."/>
            <person name="Chen A."/>
            <person name="Palaniappan K."/>
            <person name="Land M."/>
            <person name="Hauser L."/>
            <person name="Brambilla E.M."/>
            <person name="Rohde M."/>
            <person name="Verbarg S."/>
            <person name="Goker M."/>
            <person name="Bristow J."/>
            <person name="Eisen J.A."/>
            <person name="Markowitz V."/>
            <person name="Hugenholtz P."/>
            <person name="Kyrpides N.C."/>
            <person name="Klenk H.P."/>
            <person name="Woyke T."/>
        </authorList>
    </citation>
    <scope>NUCLEOTIDE SEQUENCE [LARGE SCALE GENOMIC DNA]</scope>
    <source>
        <strain evidence="3">ATCC 27775 / DSM 1100 / LMG 10767 / O</strain>
    </source>
</reference>
<dbReference type="STRING" id="760192.Halhy_0164"/>